<keyword evidence="1" id="KW-0862">Zinc</keyword>
<dbReference type="RefSeq" id="WP_048100102.1">
    <property type="nucleotide sequence ID" value="NZ_JFZT01000048.1"/>
</dbReference>
<dbReference type="NCBIfam" id="NF011482">
    <property type="entry name" value="PRK14892.1"/>
    <property type="match status" value="1"/>
</dbReference>
<keyword evidence="3" id="KW-0648">Protein biosynthesis</keyword>
<sequence>MGGKRKKRTKIIRPKPKLPKTFECPKCGKIAIDITFKDIDENDDSGRKIKLAKIKCGNCGLYAEIEVPKVFDEANAYGKFIDGYYNGTLEIKDTHEEEINDSNEDEREDKQLHSAT</sequence>
<accession>A0A031LND1</accession>
<dbReference type="Gene3D" id="2.20.25.190">
    <property type="match status" value="1"/>
</dbReference>
<dbReference type="GO" id="GO:0003746">
    <property type="term" value="F:translation elongation factor activity"/>
    <property type="evidence" value="ECO:0007669"/>
    <property type="project" value="UniProtKB-KW"/>
</dbReference>
<dbReference type="EMBL" id="JFZT01000048">
    <property type="protein sequence ID" value="EZQ03049.1"/>
    <property type="molecule type" value="Genomic_DNA"/>
</dbReference>
<protein>
    <submittedName>
        <fullName evidence="3">Transcription elongation factor</fullName>
    </submittedName>
</protein>
<dbReference type="AlphaFoldDB" id="A0A031LND1"/>
<dbReference type="SUPFAM" id="SSF57783">
    <property type="entry name" value="Zinc beta-ribbon"/>
    <property type="match status" value="1"/>
</dbReference>
<gene>
    <name evidence="3" type="ORF">CM19_09415</name>
</gene>
<organism evidence="3 4">
    <name type="scientific">Candidatus Acidianus copahuensis</name>
    <dbReference type="NCBI Taxonomy" id="1160895"/>
    <lineage>
        <taxon>Archaea</taxon>
        <taxon>Thermoproteota</taxon>
        <taxon>Thermoprotei</taxon>
        <taxon>Sulfolobales</taxon>
        <taxon>Sulfolobaceae</taxon>
        <taxon>Acidianus</taxon>
    </lineage>
</organism>
<evidence type="ECO:0000256" key="2">
    <source>
        <dbReference type="SAM" id="MobiDB-lite"/>
    </source>
</evidence>
<evidence type="ECO:0000313" key="3">
    <source>
        <dbReference type="EMBL" id="EZQ03049.1"/>
    </source>
</evidence>
<dbReference type="Proteomes" id="UP000024332">
    <property type="component" value="Unassembled WGS sequence"/>
</dbReference>
<feature type="compositionally biased region" description="Acidic residues" evidence="2">
    <location>
        <begin position="98"/>
        <end position="107"/>
    </location>
</feature>
<dbReference type="OrthoDB" id="15334at2157"/>
<feature type="region of interest" description="Disordered" evidence="2">
    <location>
        <begin position="95"/>
        <end position="116"/>
    </location>
</feature>
<keyword evidence="3" id="KW-0251">Elongation factor</keyword>
<dbReference type="InterPro" id="IPR007808">
    <property type="entry name" value="Elf1"/>
</dbReference>
<reference evidence="3 4" key="1">
    <citation type="submission" date="2014-03" db="EMBL/GenBank/DDBJ databases">
        <title>Draft genome sequence of the novel thermoacidophilic archaea Acidianus copahuensis ALE1 strain, isolated from Copahue volcanic area in Neuquen Argentina.</title>
        <authorList>
            <person name="Urbieta M.S."/>
            <person name="Rascovan N."/>
            <person name="Castro C."/>
            <person name="Revale S."/>
            <person name="Giaveno M.A."/>
            <person name="Vazquez M.P."/>
            <person name="Donati E.R."/>
        </authorList>
    </citation>
    <scope>NUCLEOTIDE SEQUENCE [LARGE SCALE GENOMIC DNA]</scope>
    <source>
        <strain evidence="3 4">ALE1</strain>
    </source>
</reference>
<dbReference type="Pfam" id="PF05129">
    <property type="entry name" value="Zn_ribbon_Elf1"/>
    <property type="match status" value="1"/>
</dbReference>
<proteinExistence type="predicted"/>
<comment type="caution">
    <text evidence="3">The sequence shown here is derived from an EMBL/GenBank/DDBJ whole genome shotgun (WGS) entry which is preliminary data.</text>
</comment>
<evidence type="ECO:0000313" key="4">
    <source>
        <dbReference type="Proteomes" id="UP000024332"/>
    </source>
</evidence>
<dbReference type="STRING" id="1160895.CM19_09415"/>
<name>A0A031LND1_9CREN</name>
<keyword evidence="4" id="KW-1185">Reference proteome</keyword>
<dbReference type="InterPro" id="IPR038567">
    <property type="entry name" value="T_Elf1_sf"/>
</dbReference>
<evidence type="ECO:0000256" key="1">
    <source>
        <dbReference type="ARBA" id="ARBA00022833"/>
    </source>
</evidence>